<dbReference type="AlphaFoldDB" id="A0A944CA39"/>
<proteinExistence type="predicted"/>
<evidence type="ECO:0000259" key="1">
    <source>
        <dbReference type="PROSITE" id="PS51148"/>
    </source>
</evidence>
<accession>A0A944CA39</accession>
<reference evidence="2" key="2">
    <citation type="journal article" date="2021" name="Microorganisms">
        <title>Bacterial Dimethylsulfoniopropionate Biosynthesis in the East China Sea.</title>
        <authorList>
            <person name="Liu J."/>
            <person name="Zhang Y."/>
            <person name="Liu J."/>
            <person name="Zhong H."/>
            <person name="Williams B.T."/>
            <person name="Zheng Y."/>
            <person name="Curson A.R.J."/>
            <person name="Sun C."/>
            <person name="Sun H."/>
            <person name="Song D."/>
            <person name="Wagner Mackenzie B."/>
            <person name="Bermejo Martinez A."/>
            <person name="Todd J.D."/>
            <person name="Zhang X.H."/>
        </authorList>
    </citation>
    <scope>NUCLEOTIDE SEQUENCE</scope>
    <source>
        <strain evidence="2">AESS21</strain>
    </source>
</reference>
<dbReference type="GO" id="GO:0030908">
    <property type="term" value="P:protein splicing"/>
    <property type="evidence" value="ECO:0007669"/>
    <property type="project" value="InterPro"/>
</dbReference>
<name>A0A944CA39_9HYPH</name>
<feature type="domain" description="AXH" evidence="1">
    <location>
        <begin position="36"/>
        <end position="104"/>
    </location>
</feature>
<dbReference type="SUPFAM" id="SSF51294">
    <property type="entry name" value="Hedgehog/intein (Hint) domain"/>
    <property type="match status" value="1"/>
</dbReference>
<dbReference type="Pfam" id="PF05203">
    <property type="entry name" value="Hom_end_hint"/>
    <property type="match status" value="1"/>
</dbReference>
<protein>
    <recommendedName>
        <fullName evidence="1">AXH domain-containing protein</fullName>
    </recommendedName>
</protein>
<dbReference type="GO" id="GO:0003723">
    <property type="term" value="F:RNA binding"/>
    <property type="evidence" value="ECO:0007669"/>
    <property type="project" value="InterPro"/>
</dbReference>
<organism evidence="2 3">
    <name type="scientific">Roseibium polysiphoniae</name>
    <dbReference type="NCBI Taxonomy" id="2571221"/>
    <lineage>
        <taxon>Bacteria</taxon>
        <taxon>Pseudomonadati</taxon>
        <taxon>Pseudomonadota</taxon>
        <taxon>Alphaproteobacteria</taxon>
        <taxon>Hyphomicrobiales</taxon>
        <taxon>Stappiaceae</taxon>
        <taxon>Roseibium</taxon>
    </lineage>
</organism>
<sequence>MTLQRTWDGGYIYHNDFGGISVTAPRQNGSGGSSGSSNIGSVNEGTCFVAGTPILMADGSLKPIETVHLEDRVMAFDGAGPLEPREVTDLFIHGKRQMLSYPTS</sequence>
<dbReference type="CDD" id="cd00081">
    <property type="entry name" value="Hint"/>
    <property type="match status" value="1"/>
</dbReference>
<dbReference type="EMBL" id="QTKU01000001">
    <property type="protein sequence ID" value="MBS8258797.1"/>
    <property type="molecule type" value="Genomic_DNA"/>
</dbReference>
<comment type="caution">
    <text evidence="2">The sequence shown here is derived from an EMBL/GenBank/DDBJ whole genome shotgun (WGS) entry which is preliminary data.</text>
</comment>
<dbReference type="Gene3D" id="2.170.16.10">
    <property type="entry name" value="Hedgehog/Intein (Hint) domain"/>
    <property type="match status" value="1"/>
</dbReference>
<evidence type="ECO:0000313" key="3">
    <source>
        <dbReference type="Proteomes" id="UP000705379"/>
    </source>
</evidence>
<dbReference type="RefSeq" id="WP_213214548.1">
    <property type="nucleotide sequence ID" value="NZ_QTKU01000001.1"/>
</dbReference>
<evidence type="ECO:0000313" key="2">
    <source>
        <dbReference type="EMBL" id="MBS8258797.1"/>
    </source>
</evidence>
<dbReference type="InterPro" id="IPR003652">
    <property type="entry name" value="Ataxin_AXH_dom"/>
</dbReference>
<dbReference type="Proteomes" id="UP000705379">
    <property type="component" value="Unassembled WGS sequence"/>
</dbReference>
<gene>
    <name evidence="2" type="ORF">DYI23_01085</name>
</gene>
<dbReference type="PROSITE" id="PS51148">
    <property type="entry name" value="AXH"/>
    <property type="match status" value="1"/>
</dbReference>
<reference evidence="2" key="1">
    <citation type="submission" date="2018-08" db="EMBL/GenBank/DDBJ databases">
        <authorList>
            <person name="Jin W."/>
            <person name="Wang H."/>
            <person name="Yang Y."/>
            <person name="Li M."/>
            <person name="Liu J."/>
        </authorList>
    </citation>
    <scope>NUCLEOTIDE SEQUENCE</scope>
    <source>
        <strain evidence="2">AESS21</strain>
    </source>
</reference>
<dbReference type="InterPro" id="IPR036844">
    <property type="entry name" value="Hint_dom_sf"/>
</dbReference>
<dbReference type="InterPro" id="IPR007868">
    <property type="entry name" value="Hom_end_hint"/>
</dbReference>